<dbReference type="Gene3D" id="2.60.120.260">
    <property type="entry name" value="Galactose-binding domain-like"/>
    <property type="match status" value="1"/>
</dbReference>
<sequence>MMDKIILGVLGVVASVAASPLELAERSTCKDDSLYRCFTDKQYSYSASAYCSALAPYTQTITAVKPTVTRTVWKTSTAATSTNLINSITTVYTATVPSSTEIVTSTDTETVTATATATVTAVGQSQPVKRVVQGGKPQPPKCMLNKCFVYSPDRIIAACGCMNVPPRTVTVTNTACSTTKTVTSTSTITPSVTVTKWQTVMAALTDGVATTTTTVTTTTTATTTAIVTATPPAQNLIPNGDFSSGLSGWSVINTAPAAWVNAGVSAGNGPDGISNALQVTNIANQGLFFVGSQSFTVQGSSTYTYTFYVESSSTDTNWSNHVVAVINCGTITVVQANMSQATQGPNGYLISTTTFNTPTKTDSLTLQQLKNCQAQLDFTAGIAPPSTWYLAGVSASYVGPIVVS</sequence>
<dbReference type="EMBL" id="PXOA01000209">
    <property type="protein sequence ID" value="RFU78512.1"/>
    <property type="molecule type" value="Genomic_DNA"/>
</dbReference>
<comment type="caution">
    <text evidence="2">The sequence shown here is derived from an EMBL/GenBank/DDBJ whole genome shotgun (WGS) entry which is preliminary data.</text>
</comment>
<evidence type="ECO:0000313" key="3">
    <source>
        <dbReference type="Proteomes" id="UP000266272"/>
    </source>
</evidence>
<accession>A0A395NR18</accession>
<dbReference type="STRING" id="490622.A0A395NR18"/>
<organism evidence="2 3">
    <name type="scientific">Trichoderma arundinaceum</name>
    <dbReference type="NCBI Taxonomy" id="490622"/>
    <lineage>
        <taxon>Eukaryota</taxon>
        <taxon>Fungi</taxon>
        <taxon>Dikarya</taxon>
        <taxon>Ascomycota</taxon>
        <taxon>Pezizomycotina</taxon>
        <taxon>Sordariomycetes</taxon>
        <taxon>Hypocreomycetidae</taxon>
        <taxon>Hypocreales</taxon>
        <taxon>Hypocreaceae</taxon>
        <taxon>Trichoderma</taxon>
    </lineage>
</organism>
<keyword evidence="3" id="KW-1185">Reference proteome</keyword>
<keyword evidence="1" id="KW-0732">Signal</keyword>
<reference evidence="2 3" key="1">
    <citation type="journal article" date="2018" name="PLoS Pathog.">
        <title>Evolution of structural diversity of trichothecenes, a family of toxins produced by plant pathogenic and entomopathogenic fungi.</title>
        <authorList>
            <person name="Proctor R.H."/>
            <person name="McCormick S.P."/>
            <person name="Kim H.S."/>
            <person name="Cardoza R.E."/>
            <person name="Stanley A.M."/>
            <person name="Lindo L."/>
            <person name="Kelly A."/>
            <person name="Brown D.W."/>
            <person name="Lee T."/>
            <person name="Vaughan M.M."/>
            <person name="Alexander N.J."/>
            <person name="Busman M."/>
            <person name="Gutierrez S."/>
        </authorList>
    </citation>
    <scope>NUCLEOTIDE SEQUENCE [LARGE SCALE GENOMIC DNA]</scope>
    <source>
        <strain evidence="2 3">IBT 40837</strain>
    </source>
</reference>
<dbReference type="OrthoDB" id="3562088at2759"/>
<gene>
    <name evidence="2" type="ORF">TARUN_3759</name>
</gene>
<evidence type="ECO:0000313" key="2">
    <source>
        <dbReference type="EMBL" id="RFU78512.1"/>
    </source>
</evidence>
<protein>
    <recommendedName>
        <fullName evidence="4">CBM-cenC domain-containing protein</fullName>
    </recommendedName>
</protein>
<evidence type="ECO:0000256" key="1">
    <source>
        <dbReference type="SAM" id="SignalP"/>
    </source>
</evidence>
<evidence type="ECO:0008006" key="4">
    <source>
        <dbReference type="Google" id="ProtNLM"/>
    </source>
</evidence>
<name>A0A395NR18_TRIAR</name>
<proteinExistence type="predicted"/>
<feature type="signal peptide" evidence="1">
    <location>
        <begin position="1"/>
        <end position="18"/>
    </location>
</feature>
<feature type="chain" id="PRO_5017386330" description="CBM-cenC domain-containing protein" evidence="1">
    <location>
        <begin position="19"/>
        <end position="404"/>
    </location>
</feature>
<dbReference type="AlphaFoldDB" id="A0A395NR18"/>
<dbReference type="Proteomes" id="UP000266272">
    <property type="component" value="Unassembled WGS sequence"/>
</dbReference>